<keyword evidence="11" id="KW-0675">Receptor</keyword>
<feature type="domain" description="Outer membrane protein beta-barrel" evidence="10">
    <location>
        <begin position="416"/>
        <end position="811"/>
    </location>
</feature>
<organism evidence="11 12">
    <name type="scientific">Flagellimonas pacifica</name>
    <dbReference type="NCBI Taxonomy" id="1247520"/>
    <lineage>
        <taxon>Bacteria</taxon>
        <taxon>Pseudomonadati</taxon>
        <taxon>Bacteroidota</taxon>
        <taxon>Flavobacteriia</taxon>
        <taxon>Flavobacteriales</taxon>
        <taxon>Flavobacteriaceae</taxon>
        <taxon>Flagellimonas</taxon>
    </lineage>
</organism>
<gene>
    <name evidence="11" type="ORF">SAMN06265377_3786</name>
</gene>
<dbReference type="InterPro" id="IPR039426">
    <property type="entry name" value="TonB-dep_rcpt-like"/>
</dbReference>
<evidence type="ECO:0000313" key="12">
    <source>
        <dbReference type="Proteomes" id="UP000219048"/>
    </source>
</evidence>
<evidence type="ECO:0000256" key="5">
    <source>
        <dbReference type="ARBA" id="ARBA00022729"/>
    </source>
</evidence>
<dbReference type="InterPro" id="IPR037066">
    <property type="entry name" value="Plug_dom_sf"/>
</dbReference>
<feature type="domain" description="TonB-dependent receptor plug" evidence="9">
    <location>
        <begin position="182"/>
        <end position="259"/>
    </location>
</feature>
<dbReference type="Pfam" id="PF14905">
    <property type="entry name" value="OMP_b-brl_3"/>
    <property type="match status" value="1"/>
</dbReference>
<keyword evidence="7 8" id="KW-0998">Cell outer membrane</keyword>
<evidence type="ECO:0000256" key="6">
    <source>
        <dbReference type="ARBA" id="ARBA00023136"/>
    </source>
</evidence>
<name>A0A285MXL4_9FLAO</name>
<keyword evidence="2 8" id="KW-0813">Transport</keyword>
<dbReference type="GO" id="GO:0009279">
    <property type="term" value="C:cell outer membrane"/>
    <property type="evidence" value="ECO:0007669"/>
    <property type="project" value="UniProtKB-SubCell"/>
</dbReference>
<evidence type="ECO:0000259" key="9">
    <source>
        <dbReference type="Pfam" id="PF07715"/>
    </source>
</evidence>
<dbReference type="SUPFAM" id="SSF49464">
    <property type="entry name" value="Carboxypeptidase regulatory domain-like"/>
    <property type="match status" value="1"/>
</dbReference>
<accession>A0A285MXL4</accession>
<dbReference type="Pfam" id="PF07715">
    <property type="entry name" value="Plug"/>
    <property type="match status" value="1"/>
</dbReference>
<keyword evidence="3 8" id="KW-1134">Transmembrane beta strand</keyword>
<dbReference type="PANTHER" id="PTHR30069:SF29">
    <property type="entry name" value="HEMOGLOBIN AND HEMOGLOBIN-HAPTOGLOBIN-BINDING PROTEIN 1-RELATED"/>
    <property type="match status" value="1"/>
</dbReference>
<dbReference type="PROSITE" id="PS52016">
    <property type="entry name" value="TONB_DEPENDENT_REC_3"/>
    <property type="match status" value="1"/>
</dbReference>
<dbReference type="InterPro" id="IPR012910">
    <property type="entry name" value="Plug_dom"/>
</dbReference>
<reference evidence="12" key="1">
    <citation type="submission" date="2017-09" db="EMBL/GenBank/DDBJ databases">
        <authorList>
            <person name="Varghese N."/>
            <person name="Submissions S."/>
        </authorList>
    </citation>
    <scope>NUCLEOTIDE SEQUENCE [LARGE SCALE GENOMIC DNA]</scope>
    <source>
        <strain evidence="12">DSM 25885</strain>
    </source>
</reference>
<dbReference type="GO" id="GO:0044718">
    <property type="term" value="P:siderophore transmembrane transport"/>
    <property type="evidence" value="ECO:0007669"/>
    <property type="project" value="TreeGrafter"/>
</dbReference>
<keyword evidence="12" id="KW-1185">Reference proteome</keyword>
<evidence type="ECO:0000256" key="2">
    <source>
        <dbReference type="ARBA" id="ARBA00022448"/>
    </source>
</evidence>
<dbReference type="InterPro" id="IPR008969">
    <property type="entry name" value="CarboxyPept-like_regulatory"/>
</dbReference>
<dbReference type="GO" id="GO:0015344">
    <property type="term" value="F:siderophore uptake transmembrane transporter activity"/>
    <property type="evidence" value="ECO:0007669"/>
    <property type="project" value="TreeGrafter"/>
</dbReference>
<dbReference type="InterPro" id="IPR036942">
    <property type="entry name" value="Beta-barrel_TonB_sf"/>
</dbReference>
<protein>
    <submittedName>
        <fullName evidence="11">Outer membrane receptor proteins, mostly Fe transport</fullName>
    </submittedName>
</protein>
<evidence type="ECO:0000259" key="10">
    <source>
        <dbReference type="Pfam" id="PF14905"/>
    </source>
</evidence>
<dbReference type="Gene3D" id="2.170.130.10">
    <property type="entry name" value="TonB-dependent receptor, plug domain"/>
    <property type="match status" value="1"/>
</dbReference>
<dbReference type="Pfam" id="PF13715">
    <property type="entry name" value="CarbopepD_reg_2"/>
    <property type="match status" value="1"/>
</dbReference>
<dbReference type="EMBL" id="OBEH01000008">
    <property type="protein sequence ID" value="SNZ01935.1"/>
    <property type="molecule type" value="Genomic_DNA"/>
</dbReference>
<dbReference type="AlphaFoldDB" id="A0A285MXL4"/>
<evidence type="ECO:0000256" key="7">
    <source>
        <dbReference type="ARBA" id="ARBA00023237"/>
    </source>
</evidence>
<sequence length="827" mass="93082">MSIGAKWTLFTEFLQIFFLFHTIFGVETKIPMTLLKEPKHSFLLILTLLFSFWTIEAQVKTVEFTGKVVDTSTGQGVAYATVMVANNNTKKAIVGTTTLEDGSFMLKTDATDYYIEISFIGFEKKIIQKPNSDDLKIDLGVIQIAEDTQKLEEVVVQGEVSKTVFKLDKRVFNVGKDLSSAGASALEVLNNVPSVNVNIEGQISLRGSQGVQVLINGKPSIITSDESNALGTITADMIDRVEVITNPSAKYDAEGTSGIINIVIKKEERRGLNGSVSVNTGAPDSHSVGVSLNKRTEKFNLFTQLGAGYRELPNDSESRNTDLTTNTTILSIGEEFRNEAYYNFVLGTDYYFNPTSVLTLSGNFALEIEDQPSTTNFSSLSGTDIVTSEWERTEITEATNPKFQYELQYKKDFKGNEDHTLLFSALGNFFGKDQSSEFTDTTISGTNNDNSQLTRTDFKEAVFTFKLDYTKPFTEELTWETGAQYVLNDVSNDYEVQNLINGAFQVDPGLTNIFEYDQKVLGLYTTGAYEGKKWGVKGGLRLEQTNLNTFLTNTGEDNSQDYGNLFPSLHTSYKFSEKISLQAGYSKRIYRPRMWDLNPFFNIRNNFSIRQGNPELMPEFTDSYEVTSIFFIGKTALNLGVYHRYTTDVIERISMFENNVNTTRPENIGTNKTTGIEFNTKYSPVKWLTFNADLNYNQFSREGIFEAIVFDFNAERWSSKLMTKVKFPADIDLEATGNYRSSYQTVQGEVNDYAFMDLGLRKKLMKGKAILNLSVRDIFASRISESQIAQADFEVYSRRQRGRFVAFGFSYGFGKGEAMQYSGGRRR</sequence>
<dbReference type="SUPFAM" id="SSF56935">
    <property type="entry name" value="Porins"/>
    <property type="match status" value="1"/>
</dbReference>
<dbReference type="Proteomes" id="UP000219048">
    <property type="component" value="Unassembled WGS sequence"/>
</dbReference>
<dbReference type="Gene3D" id="2.60.40.1120">
    <property type="entry name" value="Carboxypeptidase-like, regulatory domain"/>
    <property type="match status" value="1"/>
</dbReference>
<dbReference type="Gene3D" id="2.40.170.20">
    <property type="entry name" value="TonB-dependent receptor, beta-barrel domain"/>
    <property type="match status" value="1"/>
</dbReference>
<dbReference type="InterPro" id="IPR041700">
    <property type="entry name" value="OMP_b-brl_3"/>
</dbReference>
<comment type="similarity">
    <text evidence="8">Belongs to the TonB-dependent receptor family.</text>
</comment>
<evidence type="ECO:0000256" key="8">
    <source>
        <dbReference type="PROSITE-ProRule" id="PRU01360"/>
    </source>
</evidence>
<evidence type="ECO:0000256" key="1">
    <source>
        <dbReference type="ARBA" id="ARBA00004571"/>
    </source>
</evidence>
<keyword evidence="4 8" id="KW-0812">Transmembrane</keyword>
<evidence type="ECO:0000313" key="11">
    <source>
        <dbReference type="EMBL" id="SNZ01935.1"/>
    </source>
</evidence>
<dbReference type="PANTHER" id="PTHR30069">
    <property type="entry name" value="TONB-DEPENDENT OUTER MEMBRANE RECEPTOR"/>
    <property type="match status" value="1"/>
</dbReference>
<keyword evidence="5" id="KW-0732">Signal</keyword>
<evidence type="ECO:0000256" key="3">
    <source>
        <dbReference type="ARBA" id="ARBA00022452"/>
    </source>
</evidence>
<evidence type="ECO:0000256" key="4">
    <source>
        <dbReference type="ARBA" id="ARBA00022692"/>
    </source>
</evidence>
<comment type="subcellular location">
    <subcellularLocation>
        <location evidence="1 8">Cell outer membrane</location>
        <topology evidence="1 8">Multi-pass membrane protein</topology>
    </subcellularLocation>
</comment>
<keyword evidence="6 8" id="KW-0472">Membrane</keyword>
<proteinExistence type="inferred from homology"/>